<evidence type="ECO:0000256" key="5">
    <source>
        <dbReference type="RuleBase" id="RU363050"/>
    </source>
</evidence>
<dbReference type="GO" id="GO:0043015">
    <property type="term" value="F:gamma-tubulin binding"/>
    <property type="evidence" value="ECO:0007669"/>
    <property type="project" value="InterPro"/>
</dbReference>
<reference evidence="8" key="1">
    <citation type="submission" date="2021-01" db="EMBL/GenBank/DDBJ databases">
        <title>Adiantum capillus-veneris genome.</title>
        <authorList>
            <person name="Fang Y."/>
            <person name="Liao Q."/>
        </authorList>
    </citation>
    <scope>NUCLEOTIDE SEQUENCE</scope>
    <source>
        <strain evidence="8">H3</strain>
        <tissue evidence="8">Leaf</tissue>
    </source>
</reference>
<evidence type="ECO:0000313" key="9">
    <source>
        <dbReference type="Proteomes" id="UP000886520"/>
    </source>
</evidence>
<dbReference type="GO" id="GO:0005874">
    <property type="term" value="C:microtubule"/>
    <property type="evidence" value="ECO:0007669"/>
    <property type="project" value="UniProtKB-KW"/>
</dbReference>
<feature type="domain" description="Gamma tubulin complex component protein N-terminal" evidence="7">
    <location>
        <begin position="36"/>
        <end position="368"/>
    </location>
</feature>
<dbReference type="PANTHER" id="PTHR19302">
    <property type="entry name" value="GAMMA TUBULIN COMPLEX PROTEIN"/>
    <property type="match status" value="1"/>
</dbReference>
<evidence type="ECO:0000256" key="4">
    <source>
        <dbReference type="ARBA" id="ARBA00023212"/>
    </source>
</evidence>
<dbReference type="GO" id="GO:0000278">
    <property type="term" value="P:mitotic cell cycle"/>
    <property type="evidence" value="ECO:0007669"/>
    <property type="project" value="TreeGrafter"/>
</dbReference>
<keyword evidence="3 5" id="KW-0493">Microtubule</keyword>
<protein>
    <recommendedName>
        <fullName evidence="5">Gamma-tubulin complex component</fullName>
    </recommendedName>
</protein>
<dbReference type="InterPro" id="IPR042241">
    <property type="entry name" value="GCP_C_sf"/>
</dbReference>
<accession>A0A9D4ZJM5</accession>
<evidence type="ECO:0000259" key="6">
    <source>
        <dbReference type="Pfam" id="PF04130"/>
    </source>
</evidence>
<dbReference type="GO" id="GO:0051225">
    <property type="term" value="P:spindle assembly"/>
    <property type="evidence" value="ECO:0007669"/>
    <property type="project" value="TreeGrafter"/>
</dbReference>
<evidence type="ECO:0000256" key="3">
    <source>
        <dbReference type="ARBA" id="ARBA00022701"/>
    </source>
</evidence>
<keyword evidence="4 5" id="KW-0206">Cytoskeleton</keyword>
<dbReference type="GO" id="GO:0007020">
    <property type="term" value="P:microtubule nucleation"/>
    <property type="evidence" value="ECO:0007669"/>
    <property type="project" value="InterPro"/>
</dbReference>
<proteinExistence type="inferred from homology"/>
<sequence>MEEGSCVIERLSRARFSGVPFALPKQALRSTEGDLVRDVLQMVQGHPSNSFAWDESSRIFLCKSGLHLSHLSGSSLRSLLNRFINAASSLRRIDSFVQRVRESSCSSGPSHASPTLQAFASAVSLKLQHLRKGAVEKEMLAVSGSAGTSITLLGLLSSLSWVCAGSEFLEQIVNEGVPHAKILHEKALSAAELGAQLLSFLHDKMSEYCLLQDGEEEAYGTLLMLFAGTLQPLTDALNSWLHEGFLDDPFGELFFNANKSVAIEDAAFWQNGFHLRYFKPQKSIGFDESQDPEHLSASDMYLQSKEGLNMQQKSSYTRTVKSTDLNSYSDKLACPNFLQHVAKSILSAGKSLQLLQHVHSETAGEFSSSDLALKTSSLLPSLKGLGSSYCLSDNERMESMKEVSIPSAGSQGFDEASYFKNSWNQWRMQTAKSAEKSLSLLVRPEMTASLENNEISGTVSASCVSDRHIVPSLVSESARNSFSLSQSVALPPLDDDDIYEAIFVASDVDDSLKERACTVVVHSTDAVNSKMVKGDLLVGTDYGTGFGCGSLLVHHAKIDTTAMGQLFPASTMLPSSNEGWSFFGLHPMQLKNRFAEKIFHCLEKAELKVTPLPQMLVQECLIKPIQKQVESVGKQVLNKLMNEWRLMEELSILRAVYLIGSGDLLQQFSSVLFNKLDRGEPWDDFYELNTMLQESVRSSADGVLLPALDALVVTVQNKPSIGTDTGSGPVPLHIPGRNLTFGIDILDSLSFVYKVSWPLELIINKNAIKKYNQVMTFLFKVKRAKFALDKACRWMWKDGVGRMTDIKQQLLLQQKLMHFVNTLHQYVMDRVLYSAWEELCQGMAMACSLDEVIACHDAYLVSIQRQCLVAPDKLWALISSRVKTILSLALDFYSIQRTLFSGGAAPAIKARCQLEIERVGRQFEECIVFLLRVLSFKLNVGHFPHLAELVTRINYNFYYVSESGHLLTPLPEVTGRKGSQQVKIPVVNHG</sequence>
<keyword evidence="2 5" id="KW-0963">Cytoplasm</keyword>
<dbReference type="AlphaFoldDB" id="A0A9D4ZJM5"/>
<dbReference type="InterPro" id="IPR007259">
    <property type="entry name" value="GCP"/>
</dbReference>
<comment type="subcellular location">
    <subcellularLocation>
        <location evidence="5">Cytoplasm</location>
        <location evidence="5">Cytoskeleton</location>
        <location evidence="5">Microtubule organizing center</location>
    </subcellularLocation>
</comment>
<dbReference type="GO" id="GO:0000930">
    <property type="term" value="C:gamma-tubulin complex"/>
    <property type="evidence" value="ECO:0007669"/>
    <property type="project" value="TreeGrafter"/>
</dbReference>
<dbReference type="InterPro" id="IPR041470">
    <property type="entry name" value="GCP_N"/>
</dbReference>
<comment type="function">
    <text evidence="5">Component of the gamma-tubulin ring complex (gTuRC) which mediates microtubule nucleation.</text>
</comment>
<dbReference type="EMBL" id="JABFUD020000009">
    <property type="protein sequence ID" value="KAI5075340.1"/>
    <property type="molecule type" value="Genomic_DNA"/>
</dbReference>
<evidence type="ECO:0000256" key="2">
    <source>
        <dbReference type="ARBA" id="ARBA00022490"/>
    </source>
</evidence>
<name>A0A9D4ZJM5_ADICA</name>
<organism evidence="8 9">
    <name type="scientific">Adiantum capillus-veneris</name>
    <name type="common">Maidenhair fern</name>
    <dbReference type="NCBI Taxonomy" id="13818"/>
    <lineage>
        <taxon>Eukaryota</taxon>
        <taxon>Viridiplantae</taxon>
        <taxon>Streptophyta</taxon>
        <taxon>Embryophyta</taxon>
        <taxon>Tracheophyta</taxon>
        <taxon>Polypodiopsida</taxon>
        <taxon>Polypodiidae</taxon>
        <taxon>Polypodiales</taxon>
        <taxon>Pteridineae</taxon>
        <taxon>Pteridaceae</taxon>
        <taxon>Vittarioideae</taxon>
        <taxon>Adiantum</taxon>
    </lineage>
</organism>
<dbReference type="Proteomes" id="UP000886520">
    <property type="component" value="Chromosome 9"/>
</dbReference>
<dbReference type="GO" id="GO:0051321">
    <property type="term" value="P:meiotic cell cycle"/>
    <property type="evidence" value="ECO:0007669"/>
    <property type="project" value="TreeGrafter"/>
</dbReference>
<dbReference type="Pfam" id="PF04130">
    <property type="entry name" value="GCP_C_terminal"/>
    <property type="match status" value="1"/>
</dbReference>
<dbReference type="InterPro" id="IPR040457">
    <property type="entry name" value="GCP_C"/>
</dbReference>
<dbReference type="PANTHER" id="PTHR19302:SF33">
    <property type="entry name" value="GAMMA-TUBULIN COMPLEX COMPONENT 5"/>
    <property type="match status" value="1"/>
</dbReference>
<evidence type="ECO:0000259" key="7">
    <source>
        <dbReference type="Pfam" id="PF17681"/>
    </source>
</evidence>
<keyword evidence="9" id="KW-1185">Reference proteome</keyword>
<dbReference type="Gene3D" id="1.20.120.1900">
    <property type="entry name" value="Gamma-tubulin complex, C-terminal domain"/>
    <property type="match status" value="1"/>
</dbReference>
<dbReference type="OrthoDB" id="66546at2759"/>
<evidence type="ECO:0000256" key="1">
    <source>
        <dbReference type="ARBA" id="ARBA00010337"/>
    </source>
</evidence>
<evidence type="ECO:0000313" key="8">
    <source>
        <dbReference type="EMBL" id="KAI5075340.1"/>
    </source>
</evidence>
<dbReference type="Pfam" id="PF17681">
    <property type="entry name" value="GCP_N_terminal"/>
    <property type="match status" value="1"/>
</dbReference>
<dbReference type="GO" id="GO:0000922">
    <property type="term" value="C:spindle pole"/>
    <property type="evidence" value="ECO:0007669"/>
    <property type="project" value="InterPro"/>
</dbReference>
<comment type="similarity">
    <text evidence="1 5">Belongs to the TUBGCP family.</text>
</comment>
<dbReference type="GO" id="GO:0031122">
    <property type="term" value="P:cytoplasmic microtubule organization"/>
    <property type="evidence" value="ECO:0007669"/>
    <property type="project" value="TreeGrafter"/>
</dbReference>
<comment type="caution">
    <text evidence="8">The sequence shown here is derived from an EMBL/GenBank/DDBJ whole genome shotgun (WGS) entry which is preliminary data.</text>
</comment>
<gene>
    <name evidence="8" type="ORF">GOP47_0009416</name>
</gene>
<feature type="domain" description="Gamma tubulin complex component C-terminal" evidence="6">
    <location>
        <begin position="646"/>
        <end position="959"/>
    </location>
</feature>
<dbReference type="GO" id="GO:0051011">
    <property type="term" value="F:microtubule minus-end binding"/>
    <property type="evidence" value="ECO:0007669"/>
    <property type="project" value="TreeGrafter"/>
</dbReference>